<keyword evidence="7" id="KW-1185">Reference proteome</keyword>
<keyword evidence="5" id="KW-1133">Transmembrane helix</keyword>
<dbReference type="PANTHER" id="PTHR24305">
    <property type="entry name" value="CYTOCHROME P450"/>
    <property type="match status" value="1"/>
</dbReference>
<keyword evidence="1 4" id="KW-0349">Heme</keyword>
<dbReference type="GO" id="GO:0004497">
    <property type="term" value="F:monooxygenase activity"/>
    <property type="evidence" value="ECO:0007669"/>
    <property type="project" value="InterPro"/>
</dbReference>
<keyword evidence="5" id="KW-0472">Membrane</keyword>
<dbReference type="GO" id="GO:0016705">
    <property type="term" value="F:oxidoreductase activity, acting on paired donors, with incorporation or reduction of molecular oxygen"/>
    <property type="evidence" value="ECO:0007669"/>
    <property type="project" value="InterPro"/>
</dbReference>
<dbReference type="Pfam" id="PF00067">
    <property type="entry name" value="p450"/>
    <property type="match status" value="1"/>
</dbReference>
<comment type="cofactor">
    <cofactor evidence="4">
        <name>heme</name>
        <dbReference type="ChEBI" id="CHEBI:30413"/>
    </cofactor>
</comment>
<gene>
    <name evidence="6" type="ORF">RRF57_003274</name>
</gene>
<evidence type="ECO:0000313" key="7">
    <source>
        <dbReference type="Proteomes" id="UP001305414"/>
    </source>
</evidence>
<feature type="transmembrane region" description="Helical" evidence="5">
    <location>
        <begin position="12"/>
        <end position="29"/>
    </location>
</feature>
<keyword evidence="2 4" id="KW-0479">Metal-binding</keyword>
<dbReference type="InterPro" id="IPR001128">
    <property type="entry name" value="Cyt_P450"/>
</dbReference>
<sequence length="530" mass="60810">MDTIAYLPLRPWFAVPAILTIGVFLFRRLRLLFQLRHIKGPLLWRLSGIPHSLALLSGNCHNLYAEFHRKYGDIVVVSPSMITTSSPDLWARSNTYPGYKKSQWFYRAVRFDWREDNLFTQTDTEKHDLRRKQMIRGYSGVENLTLEADVEVCVAKLLNLIRSRYADQRKAMDLAQKTHFFTIDVISMIGFGKCYNLLDGDEDPDEYRKSLHQGLAVTHRQVALGIWWMNWIPFIGPKPKLDIDSNKGFCKMLALNKSMVEAREKEFHEQKSLGSVPRQDMLTSFMKRGLLGDELKTENLLQIVAGSDTTSGAFNGIMLFMLTNPPCYKALQAEIDDAVASGKAPRAPEVITWAQAKALEYLQAVIMEGLRMFPPVNNQNSRDVPPGGDTVIVEGEEVFLPHGIKVIPSYVAMHRNKNVYGDVDVDVFRPERWLEETDESRLAAMKHEVNLGFGHGRWLCLGKSIAMRELSIVLFELFRHFDWKIVNPEKPWKHTVLMGLHSVTDMWVQVEERVRSEHHQDIKSPIMDSP</sequence>
<protein>
    <submittedName>
        <fullName evidence="6">Uncharacterized protein</fullName>
    </submittedName>
</protein>
<proteinExistence type="predicted"/>
<evidence type="ECO:0000256" key="1">
    <source>
        <dbReference type="ARBA" id="ARBA00022617"/>
    </source>
</evidence>
<dbReference type="EMBL" id="JAWHQM010000006">
    <property type="protein sequence ID" value="KAK5627559.1"/>
    <property type="molecule type" value="Genomic_DNA"/>
</dbReference>
<dbReference type="GO" id="GO:0005506">
    <property type="term" value="F:iron ion binding"/>
    <property type="evidence" value="ECO:0007669"/>
    <property type="project" value="InterPro"/>
</dbReference>
<dbReference type="PANTHER" id="PTHR24305:SF168">
    <property type="entry name" value="P450, PUTATIVE (EUROFUNG)-RELATED"/>
    <property type="match status" value="1"/>
</dbReference>
<dbReference type="PRINTS" id="PR00385">
    <property type="entry name" value="P450"/>
</dbReference>
<dbReference type="PRINTS" id="PR00463">
    <property type="entry name" value="EP450I"/>
</dbReference>
<dbReference type="Proteomes" id="UP001305414">
    <property type="component" value="Unassembled WGS sequence"/>
</dbReference>
<dbReference type="InterPro" id="IPR002401">
    <property type="entry name" value="Cyt_P450_E_grp-I"/>
</dbReference>
<reference evidence="6 7" key="1">
    <citation type="submission" date="2023-10" db="EMBL/GenBank/DDBJ databases">
        <title>Draft genome sequence of Xylaria bambusicola isolate GMP-LS, the root and basal stem rot pathogen of sugarcane in Indonesia.</title>
        <authorList>
            <person name="Selvaraj P."/>
            <person name="Muralishankar V."/>
            <person name="Muruganantham S."/>
            <person name="Sp S."/>
            <person name="Haryani S."/>
            <person name="Lau K.J.X."/>
            <person name="Naqvi N.I."/>
        </authorList>
    </citation>
    <scope>NUCLEOTIDE SEQUENCE [LARGE SCALE GENOMIC DNA]</scope>
    <source>
        <strain evidence="6">GMP-LS</strain>
    </source>
</reference>
<comment type="caution">
    <text evidence="6">The sequence shown here is derived from an EMBL/GenBank/DDBJ whole genome shotgun (WGS) entry which is preliminary data.</text>
</comment>
<evidence type="ECO:0000256" key="2">
    <source>
        <dbReference type="ARBA" id="ARBA00022723"/>
    </source>
</evidence>
<evidence type="ECO:0000313" key="6">
    <source>
        <dbReference type="EMBL" id="KAK5627559.1"/>
    </source>
</evidence>
<evidence type="ECO:0000256" key="4">
    <source>
        <dbReference type="PIRSR" id="PIRSR602401-1"/>
    </source>
</evidence>
<feature type="binding site" description="axial binding residue" evidence="4">
    <location>
        <position position="460"/>
    </location>
    <ligand>
        <name>heme</name>
        <dbReference type="ChEBI" id="CHEBI:30413"/>
    </ligand>
    <ligandPart>
        <name>Fe</name>
        <dbReference type="ChEBI" id="CHEBI:18248"/>
    </ligandPart>
</feature>
<dbReference type="InterPro" id="IPR036396">
    <property type="entry name" value="Cyt_P450_sf"/>
</dbReference>
<keyword evidence="5" id="KW-0812">Transmembrane</keyword>
<name>A0AAN7UU15_9PEZI</name>
<dbReference type="SUPFAM" id="SSF48264">
    <property type="entry name" value="Cytochrome P450"/>
    <property type="match status" value="1"/>
</dbReference>
<evidence type="ECO:0000256" key="5">
    <source>
        <dbReference type="SAM" id="Phobius"/>
    </source>
</evidence>
<dbReference type="AlphaFoldDB" id="A0AAN7UU15"/>
<dbReference type="InterPro" id="IPR050121">
    <property type="entry name" value="Cytochrome_P450_monoxygenase"/>
</dbReference>
<organism evidence="6 7">
    <name type="scientific">Xylaria bambusicola</name>
    <dbReference type="NCBI Taxonomy" id="326684"/>
    <lineage>
        <taxon>Eukaryota</taxon>
        <taxon>Fungi</taxon>
        <taxon>Dikarya</taxon>
        <taxon>Ascomycota</taxon>
        <taxon>Pezizomycotina</taxon>
        <taxon>Sordariomycetes</taxon>
        <taxon>Xylariomycetidae</taxon>
        <taxon>Xylariales</taxon>
        <taxon>Xylariaceae</taxon>
        <taxon>Xylaria</taxon>
    </lineage>
</organism>
<accession>A0AAN7UU15</accession>
<evidence type="ECO:0000256" key="3">
    <source>
        <dbReference type="ARBA" id="ARBA00023004"/>
    </source>
</evidence>
<dbReference type="GO" id="GO:0020037">
    <property type="term" value="F:heme binding"/>
    <property type="evidence" value="ECO:0007669"/>
    <property type="project" value="InterPro"/>
</dbReference>
<dbReference type="Gene3D" id="1.10.630.10">
    <property type="entry name" value="Cytochrome P450"/>
    <property type="match status" value="1"/>
</dbReference>
<keyword evidence="3 4" id="KW-0408">Iron</keyword>